<feature type="non-terminal residue" evidence="1">
    <location>
        <position position="1"/>
    </location>
</feature>
<sequence length="122" mass="13386">VSTRMLTNVVPSPLRRAFYFLVKLLCKGRSMIKNRFESRAADQAGSPTVALAVEPSDTEELPEVMRAIWVGTAGDVCVQYLGHKDISEAVTHRNLLPGVWHPMQIVRVLATGTTARDIVVGV</sequence>
<protein>
    <submittedName>
        <fullName evidence="1">Phage protein</fullName>
    </submittedName>
</protein>
<dbReference type="Proteomes" id="UP000001977">
    <property type="component" value="Chromosome"/>
</dbReference>
<dbReference type="STRING" id="360910.BAV1477"/>
<dbReference type="eggNOG" id="ENOG5033DW2">
    <property type="taxonomic scope" value="Bacteria"/>
</dbReference>
<reference evidence="1 2" key="1">
    <citation type="journal article" date="2006" name="J. Bacteriol.">
        <title>Comparison of the genome sequence of the poultry pathogen Bordetella avium with those of B. bronchiseptica, B. pertussis, and B. parapertussis reveals extensive diversity in surface structures associated with host interaction.</title>
        <authorList>
            <person name="Sebaihia M."/>
            <person name="Preston A."/>
            <person name="Maskell D.J."/>
            <person name="Kuzmiak H."/>
            <person name="Connell T.D."/>
            <person name="King N.D."/>
            <person name="Orndorff P.E."/>
            <person name="Miyamoto D.M."/>
            <person name="Thomson N.R."/>
            <person name="Harris D."/>
            <person name="Goble A."/>
            <person name="Lord A."/>
            <person name="Murphy L."/>
            <person name="Quail M.A."/>
            <person name="Rutter S."/>
            <person name="Squares R."/>
            <person name="Squares S."/>
            <person name="Woodward J."/>
            <person name="Parkhill J."/>
            <person name="Temple L.M."/>
        </authorList>
    </citation>
    <scope>NUCLEOTIDE SEQUENCE [LARGE SCALE GENOMIC DNA]</scope>
    <source>
        <strain evidence="1 2">197N</strain>
    </source>
</reference>
<dbReference type="AlphaFoldDB" id="Q2L289"/>
<dbReference type="HOGENOM" id="CLU_159259_1_0_4"/>
<dbReference type="EMBL" id="AM167904">
    <property type="protein sequence ID" value="CAJ49089.1"/>
    <property type="molecule type" value="Genomic_DNA"/>
</dbReference>
<name>Q2L289_BORA1</name>
<evidence type="ECO:0000313" key="1">
    <source>
        <dbReference type="EMBL" id="CAJ49089.1"/>
    </source>
</evidence>
<accession>Q2L289</accession>
<dbReference type="KEGG" id="bav:BAV1477"/>
<evidence type="ECO:0000313" key="2">
    <source>
        <dbReference type="Proteomes" id="UP000001977"/>
    </source>
</evidence>
<proteinExistence type="predicted"/>
<keyword evidence="2" id="KW-1185">Reference proteome</keyword>
<gene>
    <name evidence="1" type="ordered locus">BAV1477</name>
</gene>
<organism evidence="1 2">
    <name type="scientific">Bordetella avium (strain 197N)</name>
    <dbReference type="NCBI Taxonomy" id="360910"/>
    <lineage>
        <taxon>Bacteria</taxon>
        <taxon>Pseudomonadati</taxon>
        <taxon>Pseudomonadota</taxon>
        <taxon>Betaproteobacteria</taxon>
        <taxon>Burkholderiales</taxon>
        <taxon>Alcaligenaceae</taxon>
        <taxon>Bordetella</taxon>
    </lineage>
</organism>